<dbReference type="InterPro" id="IPR043128">
    <property type="entry name" value="Rev_trsase/Diguanyl_cyclase"/>
</dbReference>
<sequence length="481" mass="51642">MAQRWIMHIDMDAFFASVEQMDDPSLRGKPVAVGGSHRGVVSAASYEARRFGVRSALPMSTALRLCPHLIVVPGRMRRYAEISHRIMDALREFSPLVEPASVDEAYLDATGLERLFGPVENMGMAVKARVLDVTGGLTCSVGAAPVKFLAKIASDVNKPNGLFILYPEDVAEFLRTLPVGRIPGVGKRSLDALEQLGVRFAGDVLRYSREFWERRFGKGGVHLHERASGVDPREVEPYSEPKSESAENTFSEDTADRAVLRRWLLAQAERVGASLRRQRLAGRTITLKVKYADFRSISRSHSLPEPTASTETIFDEACRLLDALTLADKVRLIGVGVSNFGPAHHGPRQLTLPLEIPGRGKGGKGGGRDGPGRGTAGGGGGRDAGARGADGARRVGASAEHDEQDGPDAPDASDAPGGPDVSGRPGGHLAAAAAAIPAESIPPPDEKRRKKLDAALDALRDRHGREAVVRGRLFGFDSRKK</sequence>
<dbReference type="PANTHER" id="PTHR11076">
    <property type="entry name" value="DNA REPAIR POLYMERASE UMUC / TRANSFERASE FAMILY MEMBER"/>
    <property type="match status" value="1"/>
</dbReference>
<accession>B8DIF6</accession>
<evidence type="ECO:0000256" key="3">
    <source>
        <dbReference type="ARBA" id="ARBA00011245"/>
    </source>
</evidence>
<evidence type="ECO:0000256" key="9">
    <source>
        <dbReference type="ARBA" id="ARBA00022723"/>
    </source>
</evidence>
<evidence type="ECO:0000256" key="11">
    <source>
        <dbReference type="ARBA" id="ARBA00022842"/>
    </source>
</evidence>
<feature type="compositionally biased region" description="Basic and acidic residues" evidence="17">
    <location>
        <begin position="227"/>
        <end position="245"/>
    </location>
</feature>
<evidence type="ECO:0000256" key="7">
    <source>
        <dbReference type="ARBA" id="ARBA00022695"/>
    </source>
</evidence>
<evidence type="ECO:0000256" key="12">
    <source>
        <dbReference type="ARBA" id="ARBA00022932"/>
    </source>
</evidence>
<dbReference type="Gene3D" id="3.30.1490.100">
    <property type="entry name" value="DNA polymerase, Y-family, little finger domain"/>
    <property type="match status" value="1"/>
</dbReference>
<evidence type="ECO:0000256" key="8">
    <source>
        <dbReference type="ARBA" id="ARBA00022705"/>
    </source>
</evidence>
<dbReference type="PROSITE" id="PS50173">
    <property type="entry name" value="UMUC"/>
    <property type="match status" value="1"/>
</dbReference>
<dbReference type="GO" id="GO:0009432">
    <property type="term" value="P:SOS response"/>
    <property type="evidence" value="ECO:0007669"/>
    <property type="project" value="TreeGrafter"/>
</dbReference>
<evidence type="ECO:0000256" key="2">
    <source>
        <dbReference type="ARBA" id="ARBA00010945"/>
    </source>
</evidence>
<dbReference type="GO" id="GO:0006261">
    <property type="term" value="P:DNA-templated DNA replication"/>
    <property type="evidence" value="ECO:0007669"/>
    <property type="project" value="UniProtKB-UniRule"/>
</dbReference>
<gene>
    <name evidence="16" type="primary">dinB</name>
    <name evidence="19" type="ordered locus">DvMF_2313</name>
</gene>
<evidence type="ECO:0000256" key="4">
    <source>
        <dbReference type="ARBA" id="ARBA00022457"/>
    </source>
</evidence>
<feature type="compositionally biased region" description="Gly residues" evidence="17">
    <location>
        <begin position="372"/>
        <end position="383"/>
    </location>
</feature>
<feature type="domain" description="UmuC" evidence="18">
    <location>
        <begin position="6"/>
        <end position="186"/>
    </location>
</feature>
<dbReference type="EC" id="2.7.7.7" evidence="16"/>
<keyword evidence="8 16" id="KW-0235">DNA replication</keyword>
<keyword evidence="11 16" id="KW-0460">Magnesium</keyword>
<keyword evidence="9 16" id="KW-0479">Metal-binding</keyword>
<dbReference type="InterPro" id="IPR024728">
    <property type="entry name" value="PolY_HhH_motif"/>
</dbReference>
<evidence type="ECO:0000256" key="10">
    <source>
        <dbReference type="ARBA" id="ARBA00022763"/>
    </source>
</evidence>
<keyword evidence="4 16" id="KW-0515">Mutator protein</keyword>
<keyword evidence="7 16" id="KW-0548">Nucleotidyltransferase</keyword>
<dbReference type="Gene3D" id="1.10.150.20">
    <property type="entry name" value="5' to 3' exonuclease, C-terminal subdomain"/>
    <property type="match status" value="1"/>
</dbReference>
<dbReference type="HAMAP" id="MF_01113">
    <property type="entry name" value="DNApol_IV"/>
    <property type="match status" value="1"/>
</dbReference>
<comment type="cofactor">
    <cofactor evidence="16">
        <name>Mg(2+)</name>
        <dbReference type="ChEBI" id="CHEBI:18420"/>
    </cofactor>
    <text evidence="16">Binds 2 magnesium ions per subunit.</text>
</comment>
<comment type="catalytic activity">
    <reaction evidence="15 16">
        <text>DNA(n) + a 2'-deoxyribonucleoside 5'-triphosphate = DNA(n+1) + diphosphate</text>
        <dbReference type="Rhea" id="RHEA:22508"/>
        <dbReference type="Rhea" id="RHEA-COMP:17339"/>
        <dbReference type="Rhea" id="RHEA-COMP:17340"/>
        <dbReference type="ChEBI" id="CHEBI:33019"/>
        <dbReference type="ChEBI" id="CHEBI:61560"/>
        <dbReference type="ChEBI" id="CHEBI:173112"/>
        <dbReference type="EC" id="2.7.7.7"/>
    </reaction>
</comment>
<dbReference type="InterPro" id="IPR022880">
    <property type="entry name" value="DNApol_IV"/>
</dbReference>
<dbReference type="FunFam" id="3.30.1490.100:FF:000004">
    <property type="entry name" value="DNA polymerase IV"/>
    <property type="match status" value="1"/>
</dbReference>
<dbReference type="FunFam" id="3.40.1170.60:FF:000001">
    <property type="entry name" value="DNA polymerase IV"/>
    <property type="match status" value="1"/>
</dbReference>
<dbReference type="GO" id="GO:0000287">
    <property type="term" value="F:magnesium ion binding"/>
    <property type="evidence" value="ECO:0007669"/>
    <property type="project" value="UniProtKB-UniRule"/>
</dbReference>
<dbReference type="Gene3D" id="3.30.70.270">
    <property type="match status" value="1"/>
</dbReference>
<dbReference type="KEGG" id="dvm:DvMF_2313"/>
<dbReference type="SUPFAM" id="SSF100879">
    <property type="entry name" value="Lesion bypass DNA polymerase (Y-family), little finger domain"/>
    <property type="match status" value="1"/>
</dbReference>
<dbReference type="GO" id="GO:0003684">
    <property type="term" value="F:damaged DNA binding"/>
    <property type="evidence" value="ECO:0007669"/>
    <property type="project" value="InterPro"/>
</dbReference>
<evidence type="ECO:0000256" key="17">
    <source>
        <dbReference type="SAM" id="MobiDB-lite"/>
    </source>
</evidence>
<dbReference type="InterPro" id="IPR050116">
    <property type="entry name" value="DNA_polymerase-Y"/>
</dbReference>
<evidence type="ECO:0000256" key="16">
    <source>
        <dbReference type="HAMAP-Rule" id="MF_01113"/>
    </source>
</evidence>
<evidence type="ECO:0000256" key="6">
    <source>
        <dbReference type="ARBA" id="ARBA00022679"/>
    </source>
</evidence>
<dbReference type="GO" id="GO:0003887">
    <property type="term" value="F:DNA-directed DNA polymerase activity"/>
    <property type="evidence" value="ECO:0007669"/>
    <property type="project" value="UniProtKB-UniRule"/>
</dbReference>
<dbReference type="eggNOG" id="COG0389">
    <property type="taxonomic scope" value="Bacteria"/>
</dbReference>
<feature type="compositionally biased region" description="Low complexity" evidence="17">
    <location>
        <begin position="409"/>
        <end position="419"/>
    </location>
</feature>
<keyword evidence="5 16" id="KW-0963">Cytoplasm</keyword>
<proteinExistence type="inferred from homology"/>
<dbReference type="PANTHER" id="PTHR11076:SF33">
    <property type="entry name" value="DNA POLYMERASE KAPPA"/>
    <property type="match status" value="1"/>
</dbReference>
<evidence type="ECO:0000259" key="18">
    <source>
        <dbReference type="PROSITE" id="PS50173"/>
    </source>
</evidence>
<dbReference type="Gene3D" id="3.40.1170.60">
    <property type="match status" value="1"/>
</dbReference>
<feature type="active site" evidence="16">
    <location>
        <position position="104"/>
    </location>
</feature>
<keyword evidence="13 16" id="KW-0238">DNA-binding</keyword>
<evidence type="ECO:0000313" key="19">
    <source>
        <dbReference type="EMBL" id="ACL09254.1"/>
    </source>
</evidence>
<evidence type="ECO:0000256" key="5">
    <source>
        <dbReference type="ARBA" id="ARBA00022490"/>
    </source>
</evidence>
<protein>
    <recommendedName>
        <fullName evidence="16">DNA polymerase IV</fullName>
        <shortName evidence="16">Pol IV</shortName>
        <ecNumber evidence="16">2.7.7.7</ecNumber>
    </recommendedName>
</protein>
<dbReference type="EMBL" id="CP001197">
    <property type="protein sequence ID" value="ACL09254.1"/>
    <property type="molecule type" value="Genomic_DNA"/>
</dbReference>
<evidence type="ECO:0000256" key="15">
    <source>
        <dbReference type="ARBA" id="ARBA00049244"/>
    </source>
</evidence>
<comment type="subcellular location">
    <subcellularLocation>
        <location evidence="1 16">Cytoplasm</location>
    </subcellularLocation>
</comment>
<dbReference type="NCBIfam" id="NF002677">
    <property type="entry name" value="PRK02406.1"/>
    <property type="match status" value="1"/>
</dbReference>
<dbReference type="Pfam" id="PF11798">
    <property type="entry name" value="IMS_HHH"/>
    <property type="match status" value="1"/>
</dbReference>
<dbReference type="SUPFAM" id="SSF56672">
    <property type="entry name" value="DNA/RNA polymerases"/>
    <property type="match status" value="1"/>
</dbReference>
<feature type="binding site" evidence="16">
    <location>
        <position position="10"/>
    </location>
    <ligand>
        <name>Mg(2+)</name>
        <dbReference type="ChEBI" id="CHEBI:18420"/>
    </ligand>
</feature>
<dbReference type="HOGENOM" id="CLU_012348_1_0_7"/>
<name>B8DIF6_NITV9</name>
<dbReference type="GO" id="GO:0005829">
    <property type="term" value="C:cytosol"/>
    <property type="evidence" value="ECO:0007669"/>
    <property type="project" value="TreeGrafter"/>
</dbReference>
<dbReference type="CDD" id="cd03586">
    <property type="entry name" value="PolY_Pol_IV_kappa"/>
    <property type="match status" value="1"/>
</dbReference>
<feature type="compositionally biased region" description="Low complexity" evidence="17">
    <location>
        <begin position="430"/>
        <end position="439"/>
    </location>
</feature>
<feature type="region of interest" description="Disordered" evidence="17">
    <location>
        <begin position="341"/>
        <end position="451"/>
    </location>
</feature>
<comment type="subunit">
    <text evidence="3 16">Monomer.</text>
</comment>
<feature type="region of interest" description="Disordered" evidence="17">
    <location>
        <begin position="227"/>
        <end position="252"/>
    </location>
</feature>
<evidence type="ECO:0000256" key="14">
    <source>
        <dbReference type="ARBA" id="ARBA00023204"/>
    </source>
</evidence>
<dbReference type="InterPro" id="IPR036775">
    <property type="entry name" value="DNA_pol_Y-fam_lit_finger_sf"/>
</dbReference>
<keyword evidence="6 16" id="KW-0808">Transferase</keyword>
<dbReference type="STRING" id="883.DvMF_2313"/>
<keyword evidence="14 16" id="KW-0234">DNA repair</keyword>
<dbReference type="InterPro" id="IPR001126">
    <property type="entry name" value="UmuC"/>
</dbReference>
<feature type="binding site" evidence="16">
    <location>
        <position position="103"/>
    </location>
    <ligand>
        <name>Mg(2+)</name>
        <dbReference type="ChEBI" id="CHEBI:18420"/>
    </ligand>
</feature>
<dbReference type="Pfam" id="PF00817">
    <property type="entry name" value="IMS"/>
    <property type="match status" value="1"/>
</dbReference>
<organism evidence="19">
    <name type="scientific">Nitratidesulfovibrio vulgaris (strain DSM 19637 / Miyazaki F)</name>
    <name type="common">Desulfovibrio vulgaris</name>
    <dbReference type="NCBI Taxonomy" id="883"/>
    <lineage>
        <taxon>Bacteria</taxon>
        <taxon>Pseudomonadati</taxon>
        <taxon>Thermodesulfobacteriota</taxon>
        <taxon>Desulfovibrionia</taxon>
        <taxon>Desulfovibrionales</taxon>
        <taxon>Desulfovibrionaceae</taxon>
        <taxon>Nitratidesulfovibrio</taxon>
    </lineage>
</organism>
<feature type="compositionally biased region" description="Low complexity" evidence="17">
    <location>
        <begin position="386"/>
        <end position="398"/>
    </location>
</feature>
<keyword evidence="12 16" id="KW-0239">DNA-directed DNA polymerase</keyword>
<comment type="similarity">
    <text evidence="2 16">Belongs to the DNA polymerase type-Y family.</text>
</comment>
<evidence type="ECO:0000256" key="13">
    <source>
        <dbReference type="ARBA" id="ARBA00023125"/>
    </source>
</evidence>
<dbReference type="InterPro" id="IPR017961">
    <property type="entry name" value="DNA_pol_Y-fam_little_finger"/>
</dbReference>
<dbReference type="GO" id="GO:0042276">
    <property type="term" value="P:error-prone translesion synthesis"/>
    <property type="evidence" value="ECO:0007669"/>
    <property type="project" value="TreeGrafter"/>
</dbReference>
<feature type="site" description="Substrate discrimination" evidence="16">
    <location>
        <position position="15"/>
    </location>
</feature>
<comment type="function">
    <text evidence="16">Poorly processive, error-prone DNA polymerase involved in untargeted mutagenesis. Copies undamaged DNA at stalled replication forks, which arise in vivo from mismatched or misaligned primer ends. These misaligned primers can be extended by PolIV. Exhibits no 3'-5' exonuclease (proofreading) activity. May be involved in translesional synthesis, in conjunction with the beta clamp from PolIII.</text>
</comment>
<dbReference type="Pfam" id="PF11799">
    <property type="entry name" value="IMS_C"/>
    <property type="match status" value="1"/>
</dbReference>
<keyword evidence="10 16" id="KW-0227">DNA damage</keyword>
<reference evidence="19" key="1">
    <citation type="submission" date="2008-10" db="EMBL/GenBank/DDBJ databases">
        <title>Complete sequence of Desulfovibrio vulgaris str. 'Miyazaki F'.</title>
        <authorList>
            <person name="Lucas S."/>
            <person name="Copeland A."/>
            <person name="Lapidus A."/>
            <person name="Glavina del Rio T."/>
            <person name="Dalin E."/>
            <person name="Tice H."/>
            <person name="Bruce D."/>
            <person name="Goodwin L."/>
            <person name="Pitluck S."/>
            <person name="Sims D."/>
            <person name="Brettin T."/>
            <person name="Detter J.C."/>
            <person name="Han C."/>
            <person name="Larimer F."/>
            <person name="Land M."/>
            <person name="Hauser L."/>
            <person name="Kyrpides N."/>
            <person name="Mikhailova N."/>
            <person name="Hazen T.C."/>
            <person name="Richardson P."/>
        </authorList>
    </citation>
    <scope>NUCLEOTIDE SEQUENCE</scope>
    <source>
        <strain evidence="19">Miyazaki F</strain>
    </source>
</reference>
<dbReference type="InterPro" id="IPR043502">
    <property type="entry name" value="DNA/RNA_pol_sf"/>
</dbReference>
<dbReference type="AlphaFoldDB" id="B8DIF6"/>
<dbReference type="GO" id="GO:0006281">
    <property type="term" value="P:DNA repair"/>
    <property type="evidence" value="ECO:0007669"/>
    <property type="project" value="UniProtKB-UniRule"/>
</dbReference>
<evidence type="ECO:0000256" key="1">
    <source>
        <dbReference type="ARBA" id="ARBA00004496"/>
    </source>
</evidence>